<dbReference type="Gene3D" id="3.30.1230.20">
    <property type="match status" value="1"/>
</dbReference>
<organism evidence="5 6">
    <name type="scientific">Claviceps africana</name>
    <dbReference type="NCBI Taxonomy" id="83212"/>
    <lineage>
        <taxon>Eukaryota</taxon>
        <taxon>Fungi</taxon>
        <taxon>Dikarya</taxon>
        <taxon>Ascomycota</taxon>
        <taxon>Pezizomycotina</taxon>
        <taxon>Sordariomycetes</taxon>
        <taxon>Hypocreomycetidae</taxon>
        <taxon>Hypocreales</taxon>
        <taxon>Clavicipitaceae</taxon>
        <taxon>Claviceps</taxon>
    </lineage>
</organism>
<feature type="region of interest" description="Disordered" evidence="4">
    <location>
        <begin position="52"/>
        <end position="72"/>
    </location>
</feature>
<evidence type="ECO:0000313" key="6">
    <source>
        <dbReference type="Proteomes" id="UP000811619"/>
    </source>
</evidence>
<evidence type="ECO:0000313" key="5">
    <source>
        <dbReference type="EMBL" id="KAG5918785.1"/>
    </source>
</evidence>
<dbReference type="GO" id="GO:0022626">
    <property type="term" value="C:cytosolic ribosome"/>
    <property type="evidence" value="ECO:0007669"/>
    <property type="project" value="UniProtKB-ARBA"/>
</dbReference>
<sequence>MLPGPGGAALHETSTPSDDQSRDAHKALPVPRNCLVHVKFVGYLASELLATTSTPDNLPQSNSQDNAVTKTTDKMENDRGEIVDLYVPRKCSATNRIIKAKDHGSVQISIAKVDENGRAISGENHVYALCGFVRAMGESDDAMNRLAQRDGLLKNVWSAQR</sequence>
<dbReference type="InterPro" id="IPR001931">
    <property type="entry name" value="Ribosomal_eS21"/>
</dbReference>
<dbReference type="EMBL" id="SRPY01000714">
    <property type="protein sequence ID" value="KAG5918785.1"/>
    <property type="molecule type" value="Genomic_DNA"/>
</dbReference>
<feature type="compositionally biased region" description="Polar residues" evidence="4">
    <location>
        <begin position="52"/>
        <end position="70"/>
    </location>
</feature>
<dbReference type="GO" id="GO:0003735">
    <property type="term" value="F:structural constituent of ribosome"/>
    <property type="evidence" value="ECO:0007669"/>
    <property type="project" value="InterPro"/>
</dbReference>
<evidence type="ECO:0000256" key="3">
    <source>
        <dbReference type="ARBA" id="ARBA00023274"/>
    </source>
</evidence>
<evidence type="ECO:0000256" key="1">
    <source>
        <dbReference type="ARBA" id="ARBA00010228"/>
    </source>
</evidence>
<dbReference type="InterPro" id="IPR018279">
    <property type="entry name" value="Ribosomal_eS21_CS"/>
</dbReference>
<evidence type="ECO:0008006" key="7">
    <source>
        <dbReference type="Google" id="ProtNLM"/>
    </source>
</evidence>
<dbReference type="Proteomes" id="UP000811619">
    <property type="component" value="Unassembled WGS sequence"/>
</dbReference>
<name>A0A8K0J205_9HYPO</name>
<keyword evidence="3" id="KW-0687">Ribonucleoprotein</keyword>
<gene>
    <name evidence="5" type="ORF">E4U42_006741</name>
</gene>
<dbReference type="AlphaFoldDB" id="A0A8K0J205"/>
<comment type="caution">
    <text evidence="5">The sequence shown here is derived from an EMBL/GenBank/DDBJ whole genome shotgun (WGS) entry which is preliminary data.</text>
</comment>
<evidence type="ECO:0000256" key="2">
    <source>
        <dbReference type="ARBA" id="ARBA00022980"/>
    </source>
</evidence>
<keyword evidence="6" id="KW-1185">Reference proteome</keyword>
<reference evidence="5" key="1">
    <citation type="journal article" date="2020" name="bioRxiv">
        <title>Whole genome comparisons of ergot fungi reveals the divergence and evolution of species within the genus Claviceps are the result of varying mechanisms driving genome evolution and host range expansion.</title>
        <authorList>
            <person name="Wyka S.A."/>
            <person name="Mondo S.J."/>
            <person name="Liu M."/>
            <person name="Dettman J."/>
            <person name="Nalam V."/>
            <person name="Broders K.D."/>
        </authorList>
    </citation>
    <scope>NUCLEOTIDE SEQUENCE</scope>
    <source>
        <strain evidence="5">CCC 489</strain>
    </source>
</reference>
<accession>A0A8K0J205</accession>
<dbReference type="OrthoDB" id="278325at2759"/>
<dbReference type="PANTHER" id="PTHR10442">
    <property type="entry name" value="40S RIBOSOMAL PROTEIN S21"/>
    <property type="match status" value="1"/>
</dbReference>
<dbReference type="FunFam" id="3.30.1230.20:FF:000001">
    <property type="entry name" value="40S ribosomal protein S21"/>
    <property type="match status" value="1"/>
</dbReference>
<dbReference type="GO" id="GO:0006412">
    <property type="term" value="P:translation"/>
    <property type="evidence" value="ECO:0007669"/>
    <property type="project" value="InterPro"/>
</dbReference>
<comment type="similarity">
    <text evidence="1">Belongs to the eukaryotic ribosomal protein eS21 family.</text>
</comment>
<dbReference type="GO" id="GO:0042274">
    <property type="term" value="P:ribosomal small subunit biogenesis"/>
    <property type="evidence" value="ECO:0007669"/>
    <property type="project" value="UniProtKB-ARBA"/>
</dbReference>
<dbReference type="InterPro" id="IPR038579">
    <property type="entry name" value="Ribosomal_eS21_sf"/>
</dbReference>
<proteinExistence type="inferred from homology"/>
<evidence type="ECO:0000256" key="4">
    <source>
        <dbReference type="SAM" id="MobiDB-lite"/>
    </source>
</evidence>
<feature type="region of interest" description="Disordered" evidence="4">
    <location>
        <begin position="1"/>
        <end position="25"/>
    </location>
</feature>
<protein>
    <recommendedName>
        <fullName evidence="7">40S ribosomal protein S21</fullName>
    </recommendedName>
</protein>
<dbReference type="GO" id="GO:1990904">
    <property type="term" value="C:ribonucleoprotein complex"/>
    <property type="evidence" value="ECO:0007669"/>
    <property type="project" value="UniProtKB-KW"/>
</dbReference>
<dbReference type="Pfam" id="PF01249">
    <property type="entry name" value="Ribosomal_S21e"/>
    <property type="match status" value="1"/>
</dbReference>
<keyword evidence="2" id="KW-0689">Ribosomal protein</keyword>
<dbReference type="PROSITE" id="PS00996">
    <property type="entry name" value="RIBOSOMAL_S21E"/>
    <property type="match status" value="1"/>
</dbReference>